<dbReference type="Proteomes" id="UP000050430">
    <property type="component" value="Unassembled WGS sequence"/>
</dbReference>
<dbReference type="EMBL" id="LGCK01000010">
    <property type="protein sequence ID" value="KPL71571.1"/>
    <property type="molecule type" value="Genomic_DNA"/>
</dbReference>
<dbReference type="STRING" id="229920.ADM99_08760"/>
<protein>
    <recommendedName>
        <fullName evidence="1">Putative zinc-finger domain-containing protein</fullName>
    </recommendedName>
</protein>
<evidence type="ECO:0000313" key="2">
    <source>
        <dbReference type="EMBL" id="KPL71571.1"/>
    </source>
</evidence>
<dbReference type="OrthoDB" id="9782842at2"/>
<dbReference type="RefSeq" id="WP_062420145.1">
    <property type="nucleotide sequence ID" value="NZ_BBYA01000001.1"/>
</dbReference>
<comment type="caution">
    <text evidence="2">The sequence shown here is derived from an EMBL/GenBank/DDBJ whole genome shotgun (WGS) entry which is preliminary data.</text>
</comment>
<dbReference type="AlphaFoldDB" id="A0A0P6XAE7"/>
<dbReference type="Gene3D" id="1.10.10.1320">
    <property type="entry name" value="Anti-sigma factor, zinc-finger domain"/>
    <property type="match status" value="1"/>
</dbReference>
<evidence type="ECO:0000259" key="1">
    <source>
        <dbReference type="Pfam" id="PF13490"/>
    </source>
</evidence>
<proteinExistence type="predicted"/>
<organism evidence="2 3">
    <name type="scientific">Leptolinea tardivitalis</name>
    <dbReference type="NCBI Taxonomy" id="229920"/>
    <lineage>
        <taxon>Bacteria</taxon>
        <taxon>Bacillati</taxon>
        <taxon>Chloroflexota</taxon>
        <taxon>Anaerolineae</taxon>
        <taxon>Anaerolineales</taxon>
        <taxon>Anaerolineaceae</taxon>
        <taxon>Leptolinea</taxon>
    </lineage>
</organism>
<feature type="domain" description="Putative zinc-finger" evidence="1">
    <location>
        <begin position="3"/>
        <end position="36"/>
    </location>
</feature>
<keyword evidence="3" id="KW-1185">Reference proteome</keyword>
<gene>
    <name evidence="2" type="ORF">ADM99_08760</name>
</gene>
<dbReference type="InterPro" id="IPR027383">
    <property type="entry name" value="Znf_put"/>
</dbReference>
<accession>A0A0P6XAE7</accession>
<dbReference type="Pfam" id="PF13490">
    <property type="entry name" value="zf-HC2"/>
    <property type="match status" value="1"/>
</dbReference>
<evidence type="ECO:0000313" key="3">
    <source>
        <dbReference type="Proteomes" id="UP000050430"/>
    </source>
</evidence>
<name>A0A0P6XAE7_9CHLR</name>
<sequence>MKCEDIVRYISDYIDGDLPVEILEEAEKHLATCPNCTATVKTLRETINLYKKSCKTCITPEHRAALLSAIQASASHHCT</sequence>
<reference evidence="2 3" key="1">
    <citation type="submission" date="2015-07" db="EMBL/GenBank/DDBJ databases">
        <title>Genome sequence of Leptolinea tardivitalis DSM 16556.</title>
        <authorList>
            <person name="Hemp J."/>
            <person name="Ward L.M."/>
            <person name="Pace L.A."/>
            <person name="Fischer W.W."/>
        </authorList>
    </citation>
    <scope>NUCLEOTIDE SEQUENCE [LARGE SCALE GENOMIC DNA]</scope>
    <source>
        <strain evidence="2 3">YMTK-2</strain>
    </source>
</reference>
<dbReference type="InterPro" id="IPR041916">
    <property type="entry name" value="Anti_sigma_zinc_sf"/>
</dbReference>